<organism evidence="1 2">
    <name type="scientific">Vibrio ponticus</name>
    <dbReference type="NCBI Taxonomy" id="265668"/>
    <lineage>
        <taxon>Bacteria</taxon>
        <taxon>Pseudomonadati</taxon>
        <taxon>Pseudomonadota</taxon>
        <taxon>Gammaproteobacteria</taxon>
        <taxon>Vibrionales</taxon>
        <taxon>Vibrionaceae</taxon>
        <taxon>Vibrio</taxon>
    </lineage>
</organism>
<gene>
    <name evidence="1" type="ORF">EGH82_11000</name>
</gene>
<dbReference type="EMBL" id="RKIK01000028">
    <property type="protein sequence ID" value="ROV59982.1"/>
    <property type="molecule type" value="Genomic_DNA"/>
</dbReference>
<dbReference type="InterPro" id="IPR045508">
    <property type="entry name" value="DUF6482"/>
</dbReference>
<proteinExistence type="predicted"/>
<evidence type="ECO:0000313" key="2">
    <source>
        <dbReference type="Proteomes" id="UP000278792"/>
    </source>
</evidence>
<dbReference type="Pfam" id="PF20090">
    <property type="entry name" value="DUF6482"/>
    <property type="match status" value="1"/>
</dbReference>
<protein>
    <submittedName>
        <fullName evidence="1">Uncharacterized protein</fullName>
    </submittedName>
</protein>
<reference evidence="1 2" key="1">
    <citation type="submission" date="2018-11" db="EMBL/GenBank/DDBJ databases">
        <title>Vibrio ponticus strain CAIM 1751 pathogenic for the snapper Lutjanus guttatus.</title>
        <authorList>
            <person name="Soto-Rodriguez S."/>
            <person name="Lozano-Olvera R."/>
            <person name="Gomez-Gil B."/>
        </authorList>
    </citation>
    <scope>NUCLEOTIDE SEQUENCE [LARGE SCALE GENOMIC DNA]</scope>
    <source>
        <strain evidence="1 2">CAIM 1751</strain>
    </source>
</reference>
<accession>A0A3N3DZX4</accession>
<name>A0A3N3DZX4_9VIBR</name>
<dbReference type="Proteomes" id="UP000278792">
    <property type="component" value="Unassembled WGS sequence"/>
</dbReference>
<sequence>MNLELELIEGGNYLAVEIDEESRRVLRAADDSFIKFQSLAQARSSIAERNYASIGVVQRNLYDEMCGETVSTETNTTLLDWS</sequence>
<dbReference type="RefSeq" id="WP_123782099.1">
    <property type="nucleotide sequence ID" value="NZ_RKIK01000028.1"/>
</dbReference>
<comment type="caution">
    <text evidence="1">The sequence shown here is derived from an EMBL/GenBank/DDBJ whole genome shotgun (WGS) entry which is preliminary data.</text>
</comment>
<evidence type="ECO:0000313" key="1">
    <source>
        <dbReference type="EMBL" id="ROV59982.1"/>
    </source>
</evidence>
<dbReference type="AlphaFoldDB" id="A0A3N3DZX4"/>